<protein>
    <submittedName>
        <fullName evidence="7">Arylsulfatase</fullName>
        <ecNumber evidence="7">3.1.6.1</ecNumber>
    </submittedName>
</protein>
<comment type="caution">
    <text evidence="7">The sequence shown here is derived from an EMBL/GenBank/DDBJ whole genome shotgun (WGS) entry which is preliminary data.</text>
</comment>
<dbReference type="EMBL" id="SJPV01000010">
    <property type="protein sequence ID" value="TWU33375.1"/>
    <property type="molecule type" value="Genomic_DNA"/>
</dbReference>
<dbReference type="PANTHER" id="PTHR42693">
    <property type="entry name" value="ARYLSULFATASE FAMILY MEMBER"/>
    <property type="match status" value="1"/>
</dbReference>
<evidence type="ECO:0000313" key="7">
    <source>
        <dbReference type="EMBL" id="TWU33375.1"/>
    </source>
</evidence>
<dbReference type="Pfam" id="PF00884">
    <property type="entry name" value="Sulfatase"/>
    <property type="match status" value="1"/>
</dbReference>
<dbReference type="RefSeq" id="WP_146529734.1">
    <property type="nucleotide sequence ID" value="NZ_SJPV01000010.1"/>
</dbReference>
<dbReference type="Gene3D" id="3.40.720.10">
    <property type="entry name" value="Alkaline Phosphatase, subunit A"/>
    <property type="match status" value="1"/>
</dbReference>
<reference evidence="7 8" key="1">
    <citation type="submission" date="2019-02" db="EMBL/GenBank/DDBJ databases">
        <title>Deep-cultivation of Planctomycetes and their phenomic and genomic characterization uncovers novel biology.</title>
        <authorList>
            <person name="Wiegand S."/>
            <person name="Jogler M."/>
            <person name="Boedeker C."/>
            <person name="Pinto D."/>
            <person name="Vollmers J."/>
            <person name="Rivas-Marin E."/>
            <person name="Kohn T."/>
            <person name="Peeters S.H."/>
            <person name="Heuer A."/>
            <person name="Rast P."/>
            <person name="Oberbeckmann S."/>
            <person name="Bunk B."/>
            <person name="Jeske O."/>
            <person name="Meyerdierks A."/>
            <person name="Storesund J.E."/>
            <person name="Kallscheuer N."/>
            <person name="Luecker S."/>
            <person name="Lage O.M."/>
            <person name="Pohl T."/>
            <person name="Merkel B.J."/>
            <person name="Hornburger P."/>
            <person name="Mueller R.-W."/>
            <person name="Bruemmer F."/>
            <person name="Labrenz M."/>
            <person name="Spormann A.M."/>
            <person name="Op Den Camp H."/>
            <person name="Overmann J."/>
            <person name="Amann R."/>
            <person name="Jetten M.S.M."/>
            <person name="Mascher T."/>
            <person name="Medema M.H."/>
            <person name="Devos D.P."/>
            <person name="Kaster A.-K."/>
            <person name="Ovreas L."/>
            <person name="Rohde M."/>
            <person name="Galperin M.Y."/>
            <person name="Jogler C."/>
        </authorList>
    </citation>
    <scope>NUCLEOTIDE SEQUENCE [LARGE SCALE GENOMIC DNA]</scope>
    <source>
        <strain evidence="7 8">Poly41</strain>
    </source>
</reference>
<dbReference type="InterPro" id="IPR017850">
    <property type="entry name" value="Alkaline_phosphatase_core_sf"/>
</dbReference>
<evidence type="ECO:0000256" key="1">
    <source>
        <dbReference type="ARBA" id="ARBA00008779"/>
    </source>
</evidence>
<dbReference type="GO" id="GO:0046872">
    <property type="term" value="F:metal ion binding"/>
    <property type="evidence" value="ECO:0007669"/>
    <property type="project" value="UniProtKB-KW"/>
</dbReference>
<evidence type="ECO:0000259" key="6">
    <source>
        <dbReference type="Pfam" id="PF00884"/>
    </source>
</evidence>
<name>A0A5C6DB39_9BACT</name>
<dbReference type="EC" id="3.1.6.1" evidence="7"/>
<dbReference type="AlphaFoldDB" id="A0A5C6DB39"/>
<dbReference type="PANTHER" id="PTHR42693:SF53">
    <property type="entry name" value="ENDO-4-O-SULFATASE"/>
    <property type="match status" value="1"/>
</dbReference>
<organism evidence="7 8">
    <name type="scientific">Novipirellula artificiosorum</name>
    <dbReference type="NCBI Taxonomy" id="2528016"/>
    <lineage>
        <taxon>Bacteria</taxon>
        <taxon>Pseudomonadati</taxon>
        <taxon>Planctomycetota</taxon>
        <taxon>Planctomycetia</taxon>
        <taxon>Pirellulales</taxon>
        <taxon>Pirellulaceae</taxon>
        <taxon>Novipirellula</taxon>
    </lineage>
</organism>
<evidence type="ECO:0000256" key="3">
    <source>
        <dbReference type="ARBA" id="ARBA00022801"/>
    </source>
</evidence>
<sequence>MTPRIQIQIQFIVLVLSVAVIAANVDASERPNLVILLADDLGFGDVGFNGCQDIPTPNIDSLARDGVRFSNGYSSHPFCSPMRAGLMAGRYQHRFGYVNNMPFDPHNHVMGFPQSEKTIASRLKQVGYRTGMVGKWHLGAASEFHPLRRGFDFYYGFLGGGHDYFTVDTTAALHENYKAAIDDNGKPVAFDGYLTEVLTDEAIRFIDQSADLPYFLYVAYNAPHTPLQAPEDKIQQFESIKDKKRRTYAAMVSCMDDQIGRLLQKIDDSGDRDHTLVVFLSDNGGPESSNGSDNGPFRGAKGDVFEGGIHVPFVMRMPGTLPAGKVFDDPVISFDVSQTALELGHADPDDLLEGVNLVPYATGQKTTRPHDALYWRTHQDALHAVRQGSEKFVLANDKAMLFDLGLDEGESNNLAETHPQRVAELTDAFTQWNSNNQPSFFYGFRSYHEQLRAFHQQLRRDSEATDVMVAP</sequence>
<dbReference type="Proteomes" id="UP000319143">
    <property type="component" value="Unassembled WGS sequence"/>
</dbReference>
<dbReference type="Gene3D" id="3.30.1120.10">
    <property type="match status" value="1"/>
</dbReference>
<dbReference type="InterPro" id="IPR050738">
    <property type="entry name" value="Sulfatase"/>
</dbReference>
<comment type="similarity">
    <text evidence="1">Belongs to the sulfatase family.</text>
</comment>
<keyword evidence="2" id="KW-0479">Metal-binding</keyword>
<keyword evidence="3 7" id="KW-0378">Hydrolase</keyword>
<dbReference type="OrthoDB" id="9783154at2"/>
<evidence type="ECO:0000313" key="8">
    <source>
        <dbReference type="Proteomes" id="UP000319143"/>
    </source>
</evidence>
<dbReference type="GO" id="GO:0004065">
    <property type="term" value="F:arylsulfatase activity"/>
    <property type="evidence" value="ECO:0007669"/>
    <property type="project" value="UniProtKB-EC"/>
</dbReference>
<dbReference type="InterPro" id="IPR000917">
    <property type="entry name" value="Sulfatase_N"/>
</dbReference>
<accession>A0A5C6DB39</accession>
<evidence type="ECO:0000256" key="4">
    <source>
        <dbReference type="ARBA" id="ARBA00022837"/>
    </source>
</evidence>
<feature type="domain" description="Sulfatase N-terminal" evidence="6">
    <location>
        <begin position="31"/>
        <end position="343"/>
    </location>
</feature>
<keyword evidence="4" id="KW-0106">Calcium</keyword>
<dbReference type="SUPFAM" id="SSF53649">
    <property type="entry name" value="Alkaline phosphatase-like"/>
    <property type="match status" value="1"/>
</dbReference>
<keyword evidence="8" id="KW-1185">Reference proteome</keyword>
<proteinExistence type="inferred from homology"/>
<evidence type="ECO:0000256" key="2">
    <source>
        <dbReference type="ARBA" id="ARBA00022723"/>
    </source>
</evidence>
<dbReference type="PROSITE" id="PS00149">
    <property type="entry name" value="SULFATASE_2"/>
    <property type="match status" value="1"/>
</dbReference>
<evidence type="ECO:0000256" key="5">
    <source>
        <dbReference type="SAM" id="MobiDB-lite"/>
    </source>
</evidence>
<feature type="region of interest" description="Disordered" evidence="5">
    <location>
        <begin position="280"/>
        <end position="299"/>
    </location>
</feature>
<gene>
    <name evidence="7" type="primary">atsA_87</name>
    <name evidence="7" type="ORF">Poly41_51290</name>
</gene>
<dbReference type="InterPro" id="IPR024607">
    <property type="entry name" value="Sulfatase_CS"/>
</dbReference>